<evidence type="ECO:0000313" key="2">
    <source>
        <dbReference type="Proteomes" id="UP000487757"/>
    </source>
</evidence>
<dbReference type="Proteomes" id="UP000487757">
    <property type="component" value="Unassembled WGS sequence"/>
</dbReference>
<proteinExistence type="predicted"/>
<accession>A0A7K0FW16</accession>
<dbReference type="RefSeq" id="WP_154279443.1">
    <property type="nucleotide sequence ID" value="NZ_JBHUJQ010000001.1"/>
</dbReference>
<dbReference type="PROSITE" id="PS51257">
    <property type="entry name" value="PROKAR_LIPOPROTEIN"/>
    <property type="match status" value="1"/>
</dbReference>
<dbReference type="OrthoDB" id="749571at2"/>
<gene>
    <name evidence="1" type="ORF">GJU39_04210</name>
</gene>
<reference evidence="1 2" key="1">
    <citation type="submission" date="2019-11" db="EMBL/GenBank/DDBJ databases">
        <title>Pedobacter petrophilus genome.</title>
        <authorList>
            <person name="Feldbauer M.J."/>
            <person name="Newman J.D."/>
        </authorList>
    </citation>
    <scope>NUCLEOTIDE SEQUENCE [LARGE SCALE GENOMIC DNA]</scope>
    <source>
        <strain evidence="1 2">LMG 29686</strain>
    </source>
</reference>
<sequence length="232" mass="25378">MKKKSFLIPKLFLLAVATIFISSCIKNDNFIKGDAKIRVFHASSLDTTQNFFENGRPLGSATVTGSNSSYVVVAGDSTYKITSRNIDGTTDLASLDNQRLEIGRNYSVFLTRKTPTAPPSLIFKEDQVRVDTTVAKLVFMHLGYTLTSPVIITDEGASFGRFTMNYNDIIEKTIKVDKLTKISFALTTPTLTNPPPAVTVIDATTVIKGKTYVVLIDGTKAGDLQKRVIANN</sequence>
<name>A0A7K0FW16_9SPHI</name>
<organism evidence="1 2">
    <name type="scientific">Pedobacter petrophilus</name>
    <dbReference type="NCBI Taxonomy" id="1908241"/>
    <lineage>
        <taxon>Bacteria</taxon>
        <taxon>Pseudomonadati</taxon>
        <taxon>Bacteroidota</taxon>
        <taxon>Sphingobacteriia</taxon>
        <taxon>Sphingobacteriales</taxon>
        <taxon>Sphingobacteriaceae</taxon>
        <taxon>Pedobacter</taxon>
    </lineage>
</organism>
<comment type="caution">
    <text evidence="1">The sequence shown here is derived from an EMBL/GenBank/DDBJ whole genome shotgun (WGS) entry which is preliminary data.</text>
</comment>
<evidence type="ECO:0000313" key="1">
    <source>
        <dbReference type="EMBL" id="MRX75284.1"/>
    </source>
</evidence>
<protein>
    <recommendedName>
        <fullName evidence="3">DUF4397 domain-containing protein</fullName>
    </recommendedName>
</protein>
<dbReference type="AlphaFoldDB" id="A0A7K0FW16"/>
<evidence type="ECO:0008006" key="3">
    <source>
        <dbReference type="Google" id="ProtNLM"/>
    </source>
</evidence>
<keyword evidence="2" id="KW-1185">Reference proteome</keyword>
<dbReference type="EMBL" id="WKKH01000004">
    <property type="protein sequence ID" value="MRX75284.1"/>
    <property type="molecule type" value="Genomic_DNA"/>
</dbReference>